<reference evidence="3" key="1">
    <citation type="submission" date="2017-09" db="EMBL/GenBank/DDBJ databases">
        <title>Depth-based differentiation of microbial function through sediment-hosted aquifers and enrichment of novel symbionts in the deep terrestrial subsurface.</title>
        <authorList>
            <person name="Probst A.J."/>
            <person name="Ladd B."/>
            <person name="Jarett J.K."/>
            <person name="Geller-Mcgrath D.E."/>
            <person name="Sieber C.M.K."/>
            <person name="Emerson J.B."/>
            <person name="Anantharaman K."/>
            <person name="Thomas B.C."/>
            <person name="Malmstrom R."/>
            <person name="Stieglmeier M."/>
            <person name="Klingl A."/>
            <person name="Woyke T."/>
            <person name="Ryan C.M."/>
            <person name="Banfield J.F."/>
        </authorList>
    </citation>
    <scope>NUCLEOTIDE SEQUENCE [LARGE SCALE GENOMIC DNA]</scope>
</reference>
<accession>A0A2M6WHE4</accession>
<proteinExistence type="predicted"/>
<evidence type="ECO:0000256" key="1">
    <source>
        <dbReference type="SAM" id="Phobius"/>
    </source>
</evidence>
<protein>
    <submittedName>
        <fullName evidence="2">Uncharacterized protein</fullName>
    </submittedName>
</protein>
<gene>
    <name evidence="2" type="ORF">COU08_03475</name>
</gene>
<evidence type="ECO:0000313" key="3">
    <source>
        <dbReference type="Proteomes" id="UP000228635"/>
    </source>
</evidence>
<keyword evidence="1" id="KW-1133">Transmembrane helix</keyword>
<keyword evidence="1" id="KW-0472">Membrane</keyword>
<name>A0A2M6WHE4_9BACT</name>
<comment type="caution">
    <text evidence="2">The sequence shown here is derived from an EMBL/GenBank/DDBJ whole genome shotgun (WGS) entry which is preliminary data.</text>
</comment>
<feature type="transmembrane region" description="Helical" evidence="1">
    <location>
        <begin position="16"/>
        <end position="37"/>
    </location>
</feature>
<sequence>MLIKRTLTKEEDMTELLQIVLLLVAVKAMVIGSDFSFHHLIKHGKKYWKWYDNRETFKEFLEKN</sequence>
<dbReference type="AlphaFoldDB" id="A0A2M6WHE4"/>
<evidence type="ECO:0000313" key="2">
    <source>
        <dbReference type="EMBL" id="PIT92211.1"/>
    </source>
</evidence>
<dbReference type="EMBL" id="PFBA01000030">
    <property type="protein sequence ID" value="PIT92211.1"/>
    <property type="molecule type" value="Genomic_DNA"/>
</dbReference>
<organism evidence="2 3">
    <name type="scientific">Candidatus Harrisonbacteria bacterium CG10_big_fil_rev_8_21_14_0_10_42_17</name>
    <dbReference type="NCBI Taxonomy" id="1974584"/>
    <lineage>
        <taxon>Bacteria</taxon>
        <taxon>Candidatus Harrisoniibacteriota</taxon>
    </lineage>
</organism>
<dbReference type="Proteomes" id="UP000228635">
    <property type="component" value="Unassembled WGS sequence"/>
</dbReference>
<keyword evidence="1" id="KW-0812">Transmembrane</keyword>